<feature type="transmembrane region" description="Helical" evidence="7">
    <location>
        <begin position="295"/>
        <end position="316"/>
    </location>
</feature>
<dbReference type="OrthoDB" id="2989542at2"/>
<dbReference type="Gene3D" id="1.20.1250.20">
    <property type="entry name" value="MFS general substrate transporter like domains"/>
    <property type="match status" value="1"/>
</dbReference>
<feature type="transmembrane region" description="Helical" evidence="7">
    <location>
        <begin position="229"/>
        <end position="258"/>
    </location>
</feature>
<dbReference type="InterPro" id="IPR020846">
    <property type="entry name" value="MFS_dom"/>
</dbReference>
<evidence type="ECO:0000256" key="6">
    <source>
        <dbReference type="ARBA" id="ARBA00023136"/>
    </source>
</evidence>
<feature type="transmembrane region" description="Helical" evidence="7">
    <location>
        <begin position="43"/>
        <end position="65"/>
    </location>
</feature>
<dbReference type="InterPro" id="IPR011701">
    <property type="entry name" value="MFS"/>
</dbReference>
<feature type="transmembrane region" description="Helical" evidence="7">
    <location>
        <begin position="387"/>
        <end position="406"/>
    </location>
</feature>
<keyword evidence="10" id="KW-1185">Reference proteome</keyword>
<dbReference type="Proteomes" id="UP000289996">
    <property type="component" value="Unassembled WGS sequence"/>
</dbReference>
<proteinExistence type="predicted"/>
<feature type="transmembrane region" description="Helical" evidence="7">
    <location>
        <begin position="361"/>
        <end position="381"/>
    </location>
</feature>
<dbReference type="EMBL" id="UYIG01000112">
    <property type="protein sequence ID" value="VDG28466.1"/>
    <property type="molecule type" value="Genomic_DNA"/>
</dbReference>
<dbReference type="PANTHER" id="PTHR23513:SF6">
    <property type="entry name" value="MAJOR FACILITATOR SUPERFAMILY ASSOCIATED DOMAIN-CONTAINING PROTEIN"/>
    <property type="match status" value="1"/>
</dbReference>
<dbReference type="SUPFAM" id="SSF103473">
    <property type="entry name" value="MFS general substrate transporter"/>
    <property type="match status" value="1"/>
</dbReference>
<dbReference type="PANTHER" id="PTHR23513">
    <property type="entry name" value="INTEGRAL MEMBRANE EFFLUX PROTEIN-RELATED"/>
    <property type="match status" value="1"/>
</dbReference>
<evidence type="ECO:0000256" key="7">
    <source>
        <dbReference type="SAM" id="Phobius"/>
    </source>
</evidence>
<feature type="domain" description="Major facilitator superfamily (MFS) profile" evidence="8">
    <location>
        <begin position="230"/>
        <end position="419"/>
    </location>
</feature>
<evidence type="ECO:0000313" key="10">
    <source>
        <dbReference type="Proteomes" id="UP000289996"/>
    </source>
</evidence>
<dbReference type="PROSITE" id="PS50850">
    <property type="entry name" value="MFS"/>
    <property type="match status" value="1"/>
</dbReference>
<dbReference type="AlphaFoldDB" id="A0A660DZ03"/>
<keyword evidence="6 7" id="KW-0472">Membrane</keyword>
<dbReference type="GO" id="GO:0005886">
    <property type="term" value="C:plasma membrane"/>
    <property type="evidence" value="ECO:0007669"/>
    <property type="project" value="UniProtKB-SubCell"/>
</dbReference>
<dbReference type="InterPro" id="IPR036259">
    <property type="entry name" value="MFS_trans_sf"/>
</dbReference>
<organism evidence="9 10">
    <name type="scientific">Lactiplantibacillus mudanjiangensis</name>
    <dbReference type="NCBI Taxonomy" id="1296538"/>
    <lineage>
        <taxon>Bacteria</taxon>
        <taxon>Bacillati</taxon>
        <taxon>Bacillota</taxon>
        <taxon>Bacilli</taxon>
        <taxon>Lactobacillales</taxon>
        <taxon>Lactobacillaceae</taxon>
        <taxon>Lactiplantibacillus</taxon>
    </lineage>
</organism>
<evidence type="ECO:0000256" key="1">
    <source>
        <dbReference type="ARBA" id="ARBA00004651"/>
    </source>
</evidence>
<feature type="transmembrane region" description="Helical" evidence="7">
    <location>
        <begin position="322"/>
        <end position="340"/>
    </location>
</feature>
<keyword evidence="5 7" id="KW-1133">Transmembrane helix</keyword>
<dbReference type="GO" id="GO:0022857">
    <property type="term" value="F:transmembrane transporter activity"/>
    <property type="evidence" value="ECO:0007669"/>
    <property type="project" value="InterPro"/>
</dbReference>
<feature type="transmembrane region" description="Helical" evidence="7">
    <location>
        <begin position="270"/>
        <end position="288"/>
    </location>
</feature>
<name>A0A660DZ03_9LACO</name>
<evidence type="ECO:0000256" key="5">
    <source>
        <dbReference type="ARBA" id="ARBA00022989"/>
    </source>
</evidence>
<keyword evidence="4 7" id="KW-0812">Transmembrane</keyword>
<comment type="subcellular location">
    <subcellularLocation>
        <location evidence="1">Cell membrane</location>
        <topology evidence="1">Multi-pass membrane protein</topology>
    </subcellularLocation>
</comment>
<evidence type="ECO:0000313" key="9">
    <source>
        <dbReference type="EMBL" id="VDG28466.1"/>
    </source>
</evidence>
<dbReference type="Pfam" id="PF07690">
    <property type="entry name" value="MFS_1"/>
    <property type="match status" value="1"/>
</dbReference>
<sequence length="419" mass="45461">MHEYINNRGYRTLINVAVLSGIGDGLYNIVFVIYASTLPFKTLAVSLASMATLIPSLLSMVTGYFADQARSKTKSMIFARLIQFGLFLGLAVAIKLPASLPLFLLLLMINIVSDTCGSFGNGLALPLLRRLLPTSELNGAMGFMTAATTTVQVIFQGIGASLIVLLNHNYALFGVINALTFLSAALLIIQRQSTLLQVESVAKHAHAPEDGSIFHSLKQTLSFLRTNRFLLTVIILTFFINLFGASISGLINVTLLAYKGLWLGNYGNSVAVMNISISAGMIVGSLWTNDWFKKIRLMMLFVWCLSFSILAGLGFIWHQTPWLIIVALLGMGYLLGKVNPRISAIVLHSVPEHRLAAVNGLLTMVSMLGAPIGQVVFLGVANVVDVSWSWLGFTIGCGLIVLFIIFGTSQMKEPALIDD</sequence>
<evidence type="ECO:0000259" key="8">
    <source>
        <dbReference type="PROSITE" id="PS50850"/>
    </source>
</evidence>
<evidence type="ECO:0000256" key="3">
    <source>
        <dbReference type="ARBA" id="ARBA00022475"/>
    </source>
</evidence>
<dbReference type="RefSeq" id="WP_130846620.1">
    <property type="nucleotide sequence ID" value="NZ_UYIE01000001.1"/>
</dbReference>
<keyword evidence="2" id="KW-0813">Transport</keyword>
<reference evidence="9 10" key="1">
    <citation type="submission" date="2018-11" db="EMBL/GenBank/DDBJ databases">
        <authorList>
            <person name="Wuyts S."/>
        </authorList>
    </citation>
    <scope>NUCLEOTIDE SEQUENCE [LARGE SCALE GENOMIC DNA]</scope>
    <source>
        <strain evidence="9">Lactobacillus mudanjiangensis AMBF249</strain>
    </source>
</reference>
<evidence type="ECO:0000256" key="2">
    <source>
        <dbReference type="ARBA" id="ARBA00022448"/>
    </source>
</evidence>
<feature type="transmembrane region" description="Helical" evidence="7">
    <location>
        <begin position="12"/>
        <end position="37"/>
    </location>
</feature>
<keyword evidence="3" id="KW-1003">Cell membrane</keyword>
<evidence type="ECO:0000256" key="4">
    <source>
        <dbReference type="ARBA" id="ARBA00022692"/>
    </source>
</evidence>
<accession>A0A660DZ03</accession>
<protein>
    <submittedName>
        <fullName evidence="9">Transport protein, major facilitator superfamily (MFS) [Lactobacillus plantarum WCFS1]</fullName>
    </submittedName>
</protein>
<gene>
    <name evidence="9" type="ORF">MUDAN_MDHGFNIF_00652</name>
</gene>
<feature type="transmembrane region" description="Helical" evidence="7">
    <location>
        <begin position="170"/>
        <end position="189"/>
    </location>
</feature>